<organism evidence="2 3">
    <name type="scientific">Micromonospora sediminicola</name>
    <dbReference type="NCBI Taxonomy" id="946078"/>
    <lineage>
        <taxon>Bacteria</taxon>
        <taxon>Bacillati</taxon>
        <taxon>Actinomycetota</taxon>
        <taxon>Actinomycetes</taxon>
        <taxon>Micromonosporales</taxon>
        <taxon>Micromonosporaceae</taxon>
        <taxon>Micromonospora</taxon>
    </lineage>
</organism>
<dbReference type="Gene3D" id="3.40.50.1240">
    <property type="entry name" value="Phosphoglycerate mutase-like"/>
    <property type="match status" value="1"/>
</dbReference>
<dbReference type="GO" id="GO:0070297">
    <property type="term" value="P:regulation of phosphorelay signal transduction system"/>
    <property type="evidence" value="ECO:0007669"/>
    <property type="project" value="TreeGrafter"/>
</dbReference>
<dbReference type="PANTHER" id="PTHR48100:SF15">
    <property type="entry name" value="SEDOHEPTULOSE 1,7-BISPHOSPHATASE"/>
    <property type="match status" value="1"/>
</dbReference>
<sequence>MPARRAWLTGRVNEILLIRHGETTWSASHRHTSYTDLELTPDGERQARALAPLLAGRRFVRVLSSPRQRATRTAHLAGLTVDATDPDLAEWNYGDYEGRTSDAIGEERPGWSIWTDGGGPGGESPAEVGARLDRVLDRVAPLLDRGSVALVGHGHSLRVLGARWIGLPPSGGGLLRLDTATLSVLGHEHGRRVIRRWNLPAPSPTGTDPDRAARH</sequence>
<gene>
    <name evidence="2" type="ORF">GA0070622_3763</name>
</gene>
<dbReference type="SMART" id="SM00855">
    <property type="entry name" value="PGAM"/>
    <property type="match status" value="1"/>
</dbReference>
<dbReference type="STRING" id="946078.GA0070622_3763"/>
<dbReference type="PANTHER" id="PTHR48100">
    <property type="entry name" value="BROAD-SPECIFICITY PHOSPHATASE YOR283W-RELATED"/>
    <property type="match status" value="1"/>
</dbReference>
<name>A0A1A9BCD1_9ACTN</name>
<dbReference type="Pfam" id="PF00300">
    <property type="entry name" value="His_Phos_1"/>
    <property type="match status" value="1"/>
</dbReference>
<keyword evidence="3" id="KW-1185">Reference proteome</keyword>
<accession>A0A1A9BCD1</accession>
<protein>
    <submittedName>
        <fullName evidence="2">Probable phosphoglycerate mutase</fullName>
    </submittedName>
</protein>
<reference evidence="3" key="1">
    <citation type="submission" date="2016-06" db="EMBL/GenBank/DDBJ databases">
        <authorList>
            <person name="Varghese N."/>
            <person name="Submissions Spin"/>
        </authorList>
    </citation>
    <scope>NUCLEOTIDE SEQUENCE [LARGE SCALE GENOMIC DNA]</scope>
    <source>
        <strain evidence="3">DSM 45794</strain>
    </source>
</reference>
<dbReference type="AlphaFoldDB" id="A0A1A9BCD1"/>
<proteinExistence type="predicted"/>
<dbReference type="EMBL" id="FLRH01000003">
    <property type="protein sequence ID" value="SBT66736.1"/>
    <property type="molecule type" value="Genomic_DNA"/>
</dbReference>
<dbReference type="InterPro" id="IPR050275">
    <property type="entry name" value="PGM_Phosphatase"/>
</dbReference>
<dbReference type="Proteomes" id="UP000199558">
    <property type="component" value="Unassembled WGS sequence"/>
</dbReference>
<dbReference type="SUPFAM" id="SSF53254">
    <property type="entry name" value="Phosphoglycerate mutase-like"/>
    <property type="match status" value="1"/>
</dbReference>
<feature type="binding site" evidence="1">
    <location>
        <position position="69"/>
    </location>
    <ligand>
        <name>substrate</name>
    </ligand>
</feature>
<evidence type="ECO:0000256" key="1">
    <source>
        <dbReference type="PIRSR" id="PIRSR613078-2"/>
    </source>
</evidence>
<evidence type="ECO:0000313" key="2">
    <source>
        <dbReference type="EMBL" id="SBT66736.1"/>
    </source>
</evidence>
<dbReference type="InterPro" id="IPR013078">
    <property type="entry name" value="His_Pase_superF_clade-1"/>
</dbReference>
<dbReference type="GO" id="GO:0101006">
    <property type="term" value="F:protein histidine phosphatase activity"/>
    <property type="evidence" value="ECO:0007669"/>
    <property type="project" value="TreeGrafter"/>
</dbReference>
<evidence type="ECO:0000313" key="3">
    <source>
        <dbReference type="Proteomes" id="UP000199558"/>
    </source>
</evidence>
<dbReference type="CDD" id="cd07067">
    <property type="entry name" value="HP_PGM_like"/>
    <property type="match status" value="1"/>
</dbReference>
<dbReference type="InterPro" id="IPR029033">
    <property type="entry name" value="His_PPase_superfam"/>
</dbReference>